<dbReference type="Proteomes" id="UP000009226">
    <property type="component" value="Chromosome"/>
</dbReference>
<evidence type="ECO:0000313" key="2">
    <source>
        <dbReference type="Proteomes" id="UP000009226"/>
    </source>
</evidence>
<gene>
    <name evidence="1" type="ordered locus">Desca_1170</name>
</gene>
<evidence type="ECO:0000313" key="1">
    <source>
        <dbReference type="EMBL" id="AEF94034.1"/>
    </source>
</evidence>
<accession>F6B3K5</accession>
<organism evidence="1 2">
    <name type="scientific">Desulfotomaculum nigrificans (strain DSM 14880 / VKM B-2319 / CO-1-SRB)</name>
    <name type="common">Desulfotomaculum carboxydivorans</name>
    <dbReference type="NCBI Taxonomy" id="868595"/>
    <lineage>
        <taxon>Bacteria</taxon>
        <taxon>Bacillati</taxon>
        <taxon>Bacillota</taxon>
        <taxon>Clostridia</taxon>
        <taxon>Eubacteriales</taxon>
        <taxon>Desulfotomaculaceae</taxon>
        <taxon>Desulfotomaculum</taxon>
    </lineage>
</organism>
<dbReference type="EMBL" id="CP002736">
    <property type="protein sequence ID" value="AEF94034.1"/>
    <property type="molecule type" value="Genomic_DNA"/>
</dbReference>
<keyword evidence="2" id="KW-1185">Reference proteome</keyword>
<name>F6B3K5_DESCC</name>
<protein>
    <submittedName>
        <fullName evidence="1">Uncharacterized protein</fullName>
    </submittedName>
</protein>
<dbReference type="HOGENOM" id="CLU_2218869_0_0_9"/>
<dbReference type="AlphaFoldDB" id="F6B3K5"/>
<reference evidence="1 2" key="1">
    <citation type="submission" date="2011-05" db="EMBL/GenBank/DDBJ databases">
        <title>Complete sequence of Desulfotomaculum carboxydivorans CO-1-SRB.</title>
        <authorList>
            <consortium name="US DOE Joint Genome Institute"/>
            <person name="Lucas S."/>
            <person name="Han J."/>
            <person name="Lapidus A."/>
            <person name="Cheng J.-F."/>
            <person name="Goodwin L."/>
            <person name="Pitluck S."/>
            <person name="Peters L."/>
            <person name="Mikhailova N."/>
            <person name="Lu M."/>
            <person name="Han C."/>
            <person name="Tapia R."/>
            <person name="Land M."/>
            <person name="Hauser L."/>
            <person name="Kyrpides N."/>
            <person name="Ivanova N."/>
            <person name="Pagani I."/>
            <person name="Stams A."/>
            <person name="Plugge C."/>
            <person name="Muyzer G."/>
            <person name="Kuever J."/>
            <person name="Parshina S."/>
            <person name="Ivanova A."/>
            <person name="Nazina T."/>
            <person name="Woyke T."/>
        </authorList>
    </citation>
    <scope>NUCLEOTIDE SEQUENCE [LARGE SCALE GENOMIC DNA]</scope>
    <source>
        <strain evidence="2">DSM 14880 / VKM B-2319 / CO-1-SRB</strain>
    </source>
</reference>
<dbReference type="KEGG" id="dca:Desca_1170"/>
<proteinExistence type="predicted"/>
<dbReference type="RefSeq" id="WP_013810039.1">
    <property type="nucleotide sequence ID" value="NC_015565.1"/>
</dbReference>
<dbReference type="STRING" id="868595.Desca_1170"/>
<sequence length="114" mass="12976">MKINHESPIKIIDLLDLNSLPINRDTIDGYWQKAQFAAKLAAAYPHLNTDVVVLCTFLLPLIKQGYLNINNSASLMEMLADLEVEHKWQVFETLIHAQSSFATGEAKIAQYFYH</sequence>